<organism evidence="6 7">
    <name type="scientific">Chionoecetes opilio</name>
    <name type="common">Atlantic snow crab</name>
    <name type="synonym">Cancer opilio</name>
    <dbReference type="NCBI Taxonomy" id="41210"/>
    <lineage>
        <taxon>Eukaryota</taxon>
        <taxon>Metazoa</taxon>
        <taxon>Ecdysozoa</taxon>
        <taxon>Arthropoda</taxon>
        <taxon>Crustacea</taxon>
        <taxon>Multicrustacea</taxon>
        <taxon>Malacostraca</taxon>
        <taxon>Eumalacostraca</taxon>
        <taxon>Eucarida</taxon>
        <taxon>Decapoda</taxon>
        <taxon>Pleocyemata</taxon>
        <taxon>Brachyura</taxon>
        <taxon>Eubrachyura</taxon>
        <taxon>Majoidea</taxon>
        <taxon>Majidae</taxon>
        <taxon>Chionoecetes</taxon>
    </lineage>
</organism>
<feature type="region of interest" description="Disordered" evidence="4">
    <location>
        <begin position="142"/>
        <end position="161"/>
    </location>
</feature>
<evidence type="ECO:0000313" key="7">
    <source>
        <dbReference type="Proteomes" id="UP000770661"/>
    </source>
</evidence>
<protein>
    <submittedName>
        <fullName evidence="6">WD repeat-containing protein 43</fullName>
    </submittedName>
</protein>
<feature type="domain" description="Small-subunit processome Utp12" evidence="5">
    <location>
        <begin position="17"/>
        <end position="114"/>
    </location>
</feature>
<dbReference type="AlphaFoldDB" id="A0A8J4YFM2"/>
<dbReference type="OrthoDB" id="30195at2759"/>
<proteinExistence type="inferred from homology"/>
<reference evidence="6" key="1">
    <citation type="submission" date="2020-07" db="EMBL/GenBank/DDBJ databases">
        <title>The High-quality genome of the commercially important snow crab, Chionoecetes opilio.</title>
        <authorList>
            <person name="Jeong J.-H."/>
            <person name="Ryu S."/>
        </authorList>
    </citation>
    <scope>NUCLEOTIDE SEQUENCE</scope>
    <source>
        <strain evidence="6">MADBK_172401_WGS</strain>
        <tissue evidence="6">Digestive gland</tissue>
    </source>
</reference>
<dbReference type="GO" id="GO:0005730">
    <property type="term" value="C:nucleolus"/>
    <property type="evidence" value="ECO:0007669"/>
    <property type="project" value="TreeGrafter"/>
</dbReference>
<feature type="compositionally biased region" description="Basic and acidic residues" evidence="4">
    <location>
        <begin position="174"/>
        <end position="184"/>
    </location>
</feature>
<sequence length="242" mass="27186">MLGALNFSGLHSKDGRILQGILGCGDETMVTNTVRRLPTPAVVPLLRHLQTLFMGKGHKNAAYVTWVRLVLYHHMSHLSTLPERQELLRPFYSISATRVSTFMQLTELHARLDLSLTHVATKHQEAQQAQVEPSALLIYREEDSDEEEPMEIPGGVSESEDNWEELSDFGEVNGHSDSDSEDMLHLPASSKRGLEVEEDDEEEETEAEEEESDEDEEKEGSEEDSESQSDMTVNVSESDSDE</sequence>
<evidence type="ECO:0000259" key="5">
    <source>
        <dbReference type="Pfam" id="PF04003"/>
    </source>
</evidence>
<dbReference type="InterPro" id="IPR007148">
    <property type="entry name" value="SSU_processome_Utp12"/>
</dbReference>
<keyword evidence="2" id="KW-0539">Nucleus</keyword>
<evidence type="ECO:0000256" key="3">
    <source>
        <dbReference type="ARBA" id="ARBA00038335"/>
    </source>
</evidence>
<feature type="compositionally biased region" description="Acidic residues" evidence="4">
    <location>
        <begin position="196"/>
        <end position="227"/>
    </location>
</feature>
<feature type="compositionally biased region" description="Polar residues" evidence="4">
    <location>
        <begin position="231"/>
        <end position="242"/>
    </location>
</feature>
<evidence type="ECO:0000256" key="1">
    <source>
        <dbReference type="ARBA" id="ARBA00004123"/>
    </source>
</evidence>
<dbReference type="InterPro" id="IPR052414">
    <property type="entry name" value="U3_snoRNA-assoc_WDR"/>
</dbReference>
<dbReference type="GO" id="GO:0000462">
    <property type="term" value="P:maturation of SSU-rRNA from tricistronic rRNA transcript (SSU-rRNA, 5.8S rRNA, LSU-rRNA)"/>
    <property type="evidence" value="ECO:0007669"/>
    <property type="project" value="TreeGrafter"/>
</dbReference>
<evidence type="ECO:0000313" key="6">
    <source>
        <dbReference type="EMBL" id="KAG0722004.1"/>
    </source>
</evidence>
<evidence type="ECO:0000256" key="2">
    <source>
        <dbReference type="ARBA" id="ARBA00023242"/>
    </source>
</evidence>
<evidence type="ECO:0000256" key="4">
    <source>
        <dbReference type="SAM" id="MobiDB-lite"/>
    </source>
</evidence>
<dbReference type="Pfam" id="PF04003">
    <property type="entry name" value="Utp12"/>
    <property type="match status" value="1"/>
</dbReference>
<keyword evidence="7" id="KW-1185">Reference proteome</keyword>
<accession>A0A8J4YFM2</accession>
<comment type="caution">
    <text evidence="6">The sequence shown here is derived from an EMBL/GenBank/DDBJ whole genome shotgun (WGS) entry which is preliminary data.</text>
</comment>
<dbReference type="EMBL" id="JACEEZ010010144">
    <property type="protein sequence ID" value="KAG0722004.1"/>
    <property type="molecule type" value="Genomic_DNA"/>
</dbReference>
<feature type="region of interest" description="Disordered" evidence="4">
    <location>
        <begin position="168"/>
        <end position="242"/>
    </location>
</feature>
<dbReference type="Proteomes" id="UP000770661">
    <property type="component" value="Unassembled WGS sequence"/>
</dbReference>
<comment type="subcellular location">
    <subcellularLocation>
        <location evidence="1">Nucleus</location>
    </subcellularLocation>
</comment>
<dbReference type="PANTHER" id="PTHR44267:SF1">
    <property type="entry name" value="WD REPEAT-CONTAINING PROTEIN 43"/>
    <property type="match status" value="1"/>
</dbReference>
<gene>
    <name evidence="6" type="primary">Wdr43</name>
    <name evidence="6" type="ORF">GWK47_045256</name>
</gene>
<dbReference type="PANTHER" id="PTHR44267">
    <property type="entry name" value="WD REPEAT-CONTAINING PROTEIN 43"/>
    <property type="match status" value="1"/>
</dbReference>
<name>A0A8J4YFM2_CHIOP</name>
<comment type="similarity">
    <text evidence="3">Belongs to the UTP5 family.</text>
</comment>